<evidence type="ECO:0000256" key="1">
    <source>
        <dbReference type="ARBA" id="ARBA00023015"/>
    </source>
</evidence>
<dbReference type="PROSITE" id="PS50956">
    <property type="entry name" value="HTH_ASNC_2"/>
    <property type="match status" value="1"/>
</dbReference>
<keyword evidence="2" id="KW-0238">DNA-binding</keyword>
<dbReference type="RefSeq" id="WP_227310384.1">
    <property type="nucleotide sequence ID" value="NZ_JAESVA010000015.1"/>
</dbReference>
<name>A0A963Z6Y3_9PROT</name>
<keyword evidence="6" id="KW-1185">Reference proteome</keyword>
<dbReference type="InterPro" id="IPR036388">
    <property type="entry name" value="WH-like_DNA-bd_sf"/>
</dbReference>
<dbReference type="PRINTS" id="PR00033">
    <property type="entry name" value="HTHASNC"/>
</dbReference>
<evidence type="ECO:0000313" key="5">
    <source>
        <dbReference type="EMBL" id="MCB8883701.1"/>
    </source>
</evidence>
<evidence type="ECO:0000259" key="4">
    <source>
        <dbReference type="PROSITE" id="PS50956"/>
    </source>
</evidence>
<dbReference type="InterPro" id="IPR011008">
    <property type="entry name" value="Dimeric_a/b-barrel"/>
</dbReference>
<organism evidence="5 6">
    <name type="scientific">Acidisoma cellulosilyticum</name>
    <dbReference type="NCBI Taxonomy" id="2802395"/>
    <lineage>
        <taxon>Bacteria</taxon>
        <taxon>Pseudomonadati</taxon>
        <taxon>Pseudomonadota</taxon>
        <taxon>Alphaproteobacteria</taxon>
        <taxon>Acetobacterales</taxon>
        <taxon>Acidocellaceae</taxon>
        <taxon>Acidisoma</taxon>
    </lineage>
</organism>
<protein>
    <submittedName>
        <fullName evidence="5">AsnC family transcriptional regulator</fullName>
    </submittedName>
</protein>
<dbReference type="InterPro" id="IPR000485">
    <property type="entry name" value="AsnC-type_HTH_dom"/>
</dbReference>
<dbReference type="AlphaFoldDB" id="A0A963Z6Y3"/>
<comment type="caution">
    <text evidence="5">The sequence shown here is derived from an EMBL/GenBank/DDBJ whole genome shotgun (WGS) entry which is preliminary data.</text>
</comment>
<evidence type="ECO:0000313" key="6">
    <source>
        <dbReference type="Proteomes" id="UP000721844"/>
    </source>
</evidence>
<keyword evidence="1" id="KW-0805">Transcription regulation</keyword>
<sequence length="157" mass="17548">MDDGPLMELDALSRGIIVALQDDGRASFREIGMRLGVAPNTVRARYRLLQEQGIIDVIAVPNHWKMGLTCHATIGLKLRPGYAEQAIAVLQARREVAWVGRLLNGYDVLLEVAATDALTFVRLKEELFTAIEGFVDADVFMMSDVRKFRYRIEIGDA</sequence>
<dbReference type="Gene3D" id="3.30.70.920">
    <property type="match status" value="1"/>
</dbReference>
<gene>
    <name evidence="5" type="ORF">ACELLULO517_25855</name>
</gene>
<evidence type="ECO:0000256" key="2">
    <source>
        <dbReference type="ARBA" id="ARBA00023125"/>
    </source>
</evidence>
<dbReference type="PANTHER" id="PTHR30154">
    <property type="entry name" value="LEUCINE-RESPONSIVE REGULATORY PROTEIN"/>
    <property type="match status" value="1"/>
</dbReference>
<dbReference type="SUPFAM" id="SSF54909">
    <property type="entry name" value="Dimeric alpha+beta barrel"/>
    <property type="match status" value="1"/>
</dbReference>
<keyword evidence="3" id="KW-0804">Transcription</keyword>
<dbReference type="InterPro" id="IPR019888">
    <property type="entry name" value="Tscrpt_reg_AsnC-like"/>
</dbReference>
<dbReference type="InterPro" id="IPR036390">
    <property type="entry name" value="WH_DNA-bd_sf"/>
</dbReference>
<reference evidence="5 6" key="1">
    <citation type="journal article" date="2021" name="Microorganisms">
        <title>Acidisoma silvae sp. nov. and Acidisomacellulosilytica sp. nov., Two Acidophilic Bacteria Isolated from Decaying Wood, Hydrolyzing Cellulose and Producing Poly-3-hydroxybutyrate.</title>
        <authorList>
            <person name="Mieszkin S."/>
            <person name="Pouder E."/>
            <person name="Uroz S."/>
            <person name="Simon-Colin C."/>
            <person name="Alain K."/>
        </authorList>
    </citation>
    <scope>NUCLEOTIDE SEQUENCE [LARGE SCALE GENOMIC DNA]</scope>
    <source>
        <strain evidence="5 6">HW T5.17</strain>
    </source>
</reference>
<dbReference type="Pfam" id="PF13404">
    <property type="entry name" value="HTH_AsnC-type"/>
    <property type="match status" value="1"/>
</dbReference>
<evidence type="ECO:0000256" key="3">
    <source>
        <dbReference type="ARBA" id="ARBA00023163"/>
    </source>
</evidence>
<accession>A0A963Z6Y3</accession>
<feature type="domain" description="HTH asnC-type" evidence="4">
    <location>
        <begin position="9"/>
        <end position="69"/>
    </location>
</feature>
<dbReference type="SMART" id="SM00344">
    <property type="entry name" value="HTH_ASNC"/>
    <property type="match status" value="1"/>
</dbReference>
<dbReference type="EMBL" id="JAESVA010000015">
    <property type="protein sequence ID" value="MCB8883701.1"/>
    <property type="molecule type" value="Genomic_DNA"/>
</dbReference>
<dbReference type="GO" id="GO:0005829">
    <property type="term" value="C:cytosol"/>
    <property type="evidence" value="ECO:0007669"/>
    <property type="project" value="TreeGrafter"/>
</dbReference>
<dbReference type="SUPFAM" id="SSF46785">
    <property type="entry name" value="Winged helix' DNA-binding domain"/>
    <property type="match status" value="1"/>
</dbReference>
<proteinExistence type="predicted"/>
<dbReference type="Gene3D" id="1.10.10.10">
    <property type="entry name" value="Winged helix-like DNA-binding domain superfamily/Winged helix DNA-binding domain"/>
    <property type="match status" value="1"/>
</dbReference>
<dbReference type="GO" id="GO:0043565">
    <property type="term" value="F:sequence-specific DNA binding"/>
    <property type="evidence" value="ECO:0007669"/>
    <property type="project" value="InterPro"/>
</dbReference>
<dbReference type="GO" id="GO:0043200">
    <property type="term" value="P:response to amino acid"/>
    <property type="evidence" value="ECO:0007669"/>
    <property type="project" value="TreeGrafter"/>
</dbReference>
<dbReference type="Proteomes" id="UP000721844">
    <property type="component" value="Unassembled WGS sequence"/>
</dbReference>
<dbReference type="PANTHER" id="PTHR30154:SF34">
    <property type="entry name" value="TRANSCRIPTIONAL REGULATOR AZLB"/>
    <property type="match status" value="1"/>
</dbReference>